<evidence type="ECO:0000256" key="6">
    <source>
        <dbReference type="ARBA" id="ARBA00022862"/>
    </source>
</evidence>
<dbReference type="InterPro" id="IPR050217">
    <property type="entry name" value="Peroxiredoxin"/>
</dbReference>
<evidence type="ECO:0000256" key="7">
    <source>
        <dbReference type="ARBA" id="ARBA00023002"/>
    </source>
</evidence>
<evidence type="ECO:0000256" key="5">
    <source>
        <dbReference type="ARBA" id="ARBA00022559"/>
    </source>
</evidence>
<accession>A0A7C5AKV7</accession>
<dbReference type="CDD" id="cd03015">
    <property type="entry name" value="PRX_Typ2cys"/>
    <property type="match status" value="1"/>
</dbReference>
<dbReference type="Pfam" id="PF00578">
    <property type="entry name" value="AhpC-TSA"/>
    <property type="match status" value="1"/>
</dbReference>
<comment type="catalytic activity">
    <reaction evidence="10">
        <text>a hydroperoxide + NADH + H(+) = an alcohol + NAD(+) + H2O</text>
        <dbReference type="Rhea" id="RHEA:62628"/>
        <dbReference type="ChEBI" id="CHEBI:15377"/>
        <dbReference type="ChEBI" id="CHEBI:15378"/>
        <dbReference type="ChEBI" id="CHEBI:30879"/>
        <dbReference type="ChEBI" id="CHEBI:35924"/>
        <dbReference type="ChEBI" id="CHEBI:57540"/>
        <dbReference type="ChEBI" id="CHEBI:57945"/>
        <dbReference type="EC" id="1.11.1.26"/>
    </reaction>
</comment>
<reference evidence="14" key="1">
    <citation type="journal article" date="2020" name="mSystems">
        <title>Genome- and Community-Level Interaction Insights into Carbon Utilization and Element Cycling Functions of Hydrothermarchaeota in Hydrothermal Sediment.</title>
        <authorList>
            <person name="Zhou Z."/>
            <person name="Liu Y."/>
            <person name="Xu W."/>
            <person name="Pan J."/>
            <person name="Luo Z.H."/>
            <person name="Li M."/>
        </authorList>
    </citation>
    <scope>NUCLEOTIDE SEQUENCE [LARGE SCALE GENOMIC DNA]</scope>
    <source>
        <strain evidence="14">SpSt-853</strain>
    </source>
</reference>
<dbReference type="Pfam" id="PF10417">
    <property type="entry name" value="1-cysPrx_C"/>
    <property type="match status" value="1"/>
</dbReference>
<organism evidence="14">
    <name type="scientific">Desulfobacca acetoxidans</name>
    <dbReference type="NCBI Taxonomy" id="60893"/>
    <lineage>
        <taxon>Bacteria</taxon>
        <taxon>Pseudomonadati</taxon>
        <taxon>Thermodesulfobacteriota</taxon>
        <taxon>Desulfobaccia</taxon>
        <taxon>Desulfobaccales</taxon>
        <taxon>Desulfobaccaceae</taxon>
        <taxon>Desulfobacca</taxon>
    </lineage>
</organism>
<dbReference type="EMBL" id="DTKJ01000019">
    <property type="protein sequence ID" value="HGZ11168.1"/>
    <property type="molecule type" value="Genomic_DNA"/>
</dbReference>
<dbReference type="InterPro" id="IPR000866">
    <property type="entry name" value="AhpC/TSA"/>
</dbReference>
<dbReference type="GO" id="GO:0045454">
    <property type="term" value="P:cell redox homeostasis"/>
    <property type="evidence" value="ECO:0007669"/>
    <property type="project" value="TreeGrafter"/>
</dbReference>
<evidence type="ECO:0000259" key="13">
    <source>
        <dbReference type="PROSITE" id="PS51352"/>
    </source>
</evidence>
<evidence type="ECO:0000256" key="1">
    <source>
        <dbReference type="ARBA" id="ARBA00009796"/>
    </source>
</evidence>
<dbReference type="PROSITE" id="PS51352">
    <property type="entry name" value="THIOREDOXIN_2"/>
    <property type="match status" value="1"/>
</dbReference>
<feature type="active site" description="Cysteine sulfenic acid (-SOH) intermediate; for peroxidase activity" evidence="11">
    <location>
        <position position="48"/>
    </location>
</feature>
<dbReference type="PANTHER" id="PTHR10681:SF121">
    <property type="entry name" value="ALKYL HYDROPEROXIDE REDUCTASE C"/>
    <property type="match status" value="1"/>
</dbReference>
<comment type="caution">
    <text evidence="14">The sequence shown here is derived from an EMBL/GenBank/DDBJ whole genome shotgun (WGS) entry which is preliminary data.</text>
</comment>
<dbReference type="InterPro" id="IPR013766">
    <property type="entry name" value="Thioredoxin_domain"/>
</dbReference>
<evidence type="ECO:0000313" key="14">
    <source>
        <dbReference type="EMBL" id="HGZ11168.1"/>
    </source>
</evidence>
<dbReference type="GO" id="GO:0006979">
    <property type="term" value="P:response to oxidative stress"/>
    <property type="evidence" value="ECO:0007669"/>
    <property type="project" value="TreeGrafter"/>
</dbReference>
<keyword evidence="8" id="KW-0676">Redox-active center</keyword>
<dbReference type="AlphaFoldDB" id="A0A7C5AKV7"/>
<gene>
    <name evidence="14" type="ORF">ENW48_02990</name>
</gene>
<evidence type="ECO:0000256" key="4">
    <source>
        <dbReference type="ARBA" id="ARBA00017462"/>
    </source>
</evidence>
<evidence type="ECO:0000256" key="12">
    <source>
        <dbReference type="SAM" id="MobiDB-lite"/>
    </source>
</evidence>
<dbReference type="GO" id="GO:0008379">
    <property type="term" value="F:thioredoxin peroxidase activity"/>
    <property type="evidence" value="ECO:0007669"/>
    <property type="project" value="TreeGrafter"/>
</dbReference>
<evidence type="ECO:0000256" key="2">
    <source>
        <dbReference type="ARBA" id="ARBA00011654"/>
    </source>
</evidence>
<comment type="subunit">
    <text evidence="2">Homodimer; disulfide-linked, upon oxidation. 5 homodimers assemble to form a ring-like decamer.</text>
</comment>
<feature type="region of interest" description="Disordered" evidence="12">
    <location>
        <begin position="167"/>
        <end position="191"/>
    </location>
</feature>
<dbReference type="SUPFAM" id="SSF52833">
    <property type="entry name" value="Thioredoxin-like"/>
    <property type="match status" value="1"/>
</dbReference>
<dbReference type="PIRSF" id="PIRSF000239">
    <property type="entry name" value="AHPC"/>
    <property type="match status" value="1"/>
</dbReference>
<dbReference type="GO" id="GO:0005829">
    <property type="term" value="C:cytosol"/>
    <property type="evidence" value="ECO:0007669"/>
    <property type="project" value="TreeGrafter"/>
</dbReference>
<dbReference type="GO" id="GO:0033554">
    <property type="term" value="P:cellular response to stress"/>
    <property type="evidence" value="ECO:0007669"/>
    <property type="project" value="TreeGrafter"/>
</dbReference>
<dbReference type="InterPro" id="IPR019479">
    <property type="entry name" value="Peroxiredoxin_C"/>
</dbReference>
<keyword evidence="7" id="KW-0560">Oxidoreductase</keyword>
<dbReference type="NCBIfam" id="NF040737">
    <property type="entry name" value="peroxi_PrxU"/>
    <property type="match status" value="1"/>
</dbReference>
<dbReference type="Gene3D" id="3.40.30.10">
    <property type="entry name" value="Glutaredoxin"/>
    <property type="match status" value="1"/>
</dbReference>
<keyword evidence="6" id="KW-0049">Antioxidant</keyword>
<keyword evidence="5" id="KW-0575">Peroxidase</keyword>
<feature type="domain" description="Thioredoxin" evidence="13">
    <location>
        <begin position="3"/>
        <end position="161"/>
    </location>
</feature>
<sequence length="201" mass="22177">MTVRIGKQAPEFETKAYLNGEIVNVKLSDYRGKWVLLYFYPGDFTFVCPTELTQVATKYQVLKELGAEILAISVDSPYTHKAWQEVELSKMVPGGLPFPMLSDVGGDIGRLYGVYDEDYKVDLRGSFLIDPDGNVQAMEVLAPAIGRNAAEMLRQLKACVRVRQSGGKEATPAGWEPGKKTLTPEPGLSGRVCEIWSPEST</sequence>
<evidence type="ECO:0000256" key="8">
    <source>
        <dbReference type="ARBA" id="ARBA00023284"/>
    </source>
</evidence>
<evidence type="ECO:0000256" key="3">
    <source>
        <dbReference type="ARBA" id="ARBA00013021"/>
    </source>
</evidence>
<evidence type="ECO:0000256" key="9">
    <source>
        <dbReference type="ARBA" id="ARBA00032077"/>
    </source>
</evidence>
<dbReference type="PANTHER" id="PTHR10681">
    <property type="entry name" value="THIOREDOXIN PEROXIDASE"/>
    <property type="match status" value="1"/>
</dbReference>
<evidence type="ECO:0000256" key="10">
    <source>
        <dbReference type="ARBA" id="ARBA00047572"/>
    </source>
</evidence>
<dbReference type="InterPro" id="IPR036249">
    <property type="entry name" value="Thioredoxin-like_sf"/>
</dbReference>
<evidence type="ECO:0000256" key="11">
    <source>
        <dbReference type="PIRSR" id="PIRSR000239-1"/>
    </source>
</evidence>
<name>A0A7C5AKV7_9BACT</name>
<proteinExistence type="inferred from homology"/>
<comment type="similarity">
    <text evidence="1">Belongs to the peroxiredoxin family. AhpC/Prx1 subfamily.</text>
</comment>
<dbReference type="GO" id="GO:0042744">
    <property type="term" value="P:hydrogen peroxide catabolic process"/>
    <property type="evidence" value="ECO:0007669"/>
    <property type="project" value="TreeGrafter"/>
</dbReference>
<dbReference type="EC" id="1.11.1.26" evidence="3"/>
<dbReference type="GO" id="GO:0102039">
    <property type="term" value="F:NADH-dependent peroxiredoxin activity"/>
    <property type="evidence" value="ECO:0007669"/>
    <property type="project" value="UniProtKB-EC"/>
</dbReference>
<protein>
    <recommendedName>
        <fullName evidence="4">Alkyl hydroperoxide reductase C</fullName>
        <ecNumber evidence="3">1.11.1.26</ecNumber>
    </recommendedName>
    <alternativeName>
        <fullName evidence="9">Peroxiredoxin</fullName>
    </alternativeName>
</protein>
<dbReference type="InterPro" id="IPR024706">
    <property type="entry name" value="Peroxiredoxin_AhpC-typ"/>
</dbReference>